<accession>A0ABY8C2S4</accession>
<dbReference type="Proteomes" id="UP001214553">
    <property type="component" value="Chromosome"/>
</dbReference>
<dbReference type="RefSeq" id="WP_275279751.1">
    <property type="nucleotide sequence ID" value="NZ_CP119108.1"/>
</dbReference>
<name>A0ABY8C2S4_9MICO</name>
<proteinExistence type="predicted"/>
<reference evidence="1 2" key="1">
    <citation type="submission" date="2023-03" db="EMBL/GenBank/DDBJ databases">
        <title>Genome sequence of Microbacterium sp. KACC 23027.</title>
        <authorList>
            <person name="Kim S."/>
            <person name="Heo J."/>
            <person name="Kwon S.-W."/>
        </authorList>
    </citation>
    <scope>NUCLEOTIDE SEQUENCE [LARGE SCALE GENOMIC DNA]</scope>
    <source>
        <strain evidence="1 2">KACC 23027</strain>
    </source>
</reference>
<gene>
    <name evidence="1" type="ORF">PU630_07545</name>
</gene>
<protein>
    <submittedName>
        <fullName evidence="1">Uncharacterized protein</fullName>
    </submittedName>
</protein>
<sequence>MSASKARCEYVDPPMGNAPVGSLAPAWLEKKGSLTLGRADVVGASHSQIRAPTSY</sequence>
<dbReference type="EMBL" id="CP119108">
    <property type="protein sequence ID" value="WEG10392.1"/>
    <property type="molecule type" value="Genomic_DNA"/>
</dbReference>
<organism evidence="1 2">
    <name type="scientific">Microbacterium horticulturae</name>
    <dbReference type="NCBI Taxonomy" id="3028316"/>
    <lineage>
        <taxon>Bacteria</taxon>
        <taxon>Bacillati</taxon>
        <taxon>Actinomycetota</taxon>
        <taxon>Actinomycetes</taxon>
        <taxon>Micrococcales</taxon>
        <taxon>Microbacteriaceae</taxon>
        <taxon>Microbacterium</taxon>
    </lineage>
</organism>
<evidence type="ECO:0000313" key="2">
    <source>
        <dbReference type="Proteomes" id="UP001214553"/>
    </source>
</evidence>
<evidence type="ECO:0000313" key="1">
    <source>
        <dbReference type="EMBL" id="WEG10392.1"/>
    </source>
</evidence>
<keyword evidence="2" id="KW-1185">Reference proteome</keyword>